<comment type="caution">
    <text evidence="1">The sequence shown here is derived from an EMBL/GenBank/DDBJ whole genome shotgun (WGS) entry which is preliminary data.</text>
</comment>
<name>A0A8J2X124_9STRA</name>
<dbReference type="Proteomes" id="UP000789595">
    <property type="component" value="Unassembled WGS sequence"/>
</dbReference>
<gene>
    <name evidence="1" type="ORF">PECAL_5P02840</name>
</gene>
<organism evidence="1 2">
    <name type="scientific">Pelagomonas calceolata</name>
    <dbReference type="NCBI Taxonomy" id="35677"/>
    <lineage>
        <taxon>Eukaryota</taxon>
        <taxon>Sar</taxon>
        <taxon>Stramenopiles</taxon>
        <taxon>Ochrophyta</taxon>
        <taxon>Pelagophyceae</taxon>
        <taxon>Pelagomonadales</taxon>
        <taxon>Pelagomonadaceae</taxon>
        <taxon>Pelagomonas</taxon>
    </lineage>
</organism>
<dbReference type="EMBL" id="CAKKNE010000005">
    <property type="protein sequence ID" value="CAH0375744.1"/>
    <property type="molecule type" value="Genomic_DNA"/>
</dbReference>
<protein>
    <submittedName>
        <fullName evidence="1">Uncharacterized protein</fullName>
    </submittedName>
</protein>
<keyword evidence="2" id="KW-1185">Reference proteome</keyword>
<proteinExistence type="predicted"/>
<evidence type="ECO:0000313" key="2">
    <source>
        <dbReference type="Proteomes" id="UP000789595"/>
    </source>
</evidence>
<accession>A0A8J2X124</accession>
<sequence>MVEIIMHPVAMALYVGADPYKPIVDKVQAGECETFFFRPQIRAGFFRDFPLSHRAQHGNYLKYVREHGVSSGLYYAMVHKAYGHRLHPKTLEKLVNFKWMQTDHLNSKLCDDPANFFLLFAPVNNFFSFEKLFHYKKEWSGDAYRAVVRFEHAAVELQYPSRFA</sequence>
<reference evidence="1" key="1">
    <citation type="submission" date="2021-11" db="EMBL/GenBank/DDBJ databases">
        <authorList>
            <consortium name="Genoscope - CEA"/>
            <person name="William W."/>
        </authorList>
    </citation>
    <scope>NUCLEOTIDE SEQUENCE</scope>
</reference>
<dbReference type="AlphaFoldDB" id="A0A8J2X124"/>
<evidence type="ECO:0000313" key="1">
    <source>
        <dbReference type="EMBL" id="CAH0375744.1"/>
    </source>
</evidence>